<organism evidence="2 3">
    <name type="scientific">Corallococcus aberystwythensis</name>
    <dbReference type="NCBI Taxonomy" id="2316722"/>
    <lineage>
        <taxon>Bacteria</taxon>
        <taxon>Pseudomonadati</taxon>
        <taxon>Myxococcota</taxon>
        <taxon>Myxococcia</taxon>
        <taxon>Myxococcales</taxon>
        <taxon>Cystobacterineae</taxon>
        <taxon>Myxococcaceae</taxon>
        <taxon>Corallococcus</taxon>
    </lineage>
</organism>
<name>A0A3A8RCL1_9BACT</name>
<accession>A0A3A8RCL1</accession>
<proteinExistence type="predicted"/>
<dbReference type="AlphaFoldDB" id="A0A3A8RCL1"/>
<reference evidence="3" key="1">
    <citation type="submission" date="2018-09" db="EMBL/GenBank/DDBJ databases">
        <authorList>
            <person name="Livingstone P.G."/>
            <person name="Whitworth D.E."/>
        </authorList>
    </citation>
    <scope>NUCLEOTIDE SEQUENCE [LARGE SCALE GENOMIC DNA]</scope>
    <source>
        <strain evidence="3">AB050A</strain>
    </source>
</reference>
<comment type="caution">
    <text evidence="2">The sequence shown here is derived from an EMBL/GenBank/DDBJ whole genome shotgun (WGS) entry which is preliminary data.</text>
</comment>
<gene>
    <name evidence="2" type="ORF">D7W81_04485</name>
</gene>
<protein>
    <submittedName>
        <fullName evidence="2">Uncharacterized protein</fullName>
    </submittedName>
</protein>
<dbReference type="EMBL" id="RAWK01000017">
    <property type="protein sequence ID" value="RKH73144.1"/>
    <property type="molecule type" value="Genomic_DNA"/>
</dbReference>
<evidence type="ECO:0000256" key="1">
    <source>
        <dbReference type="SAM" id="MobiDB-lite"/>
    </source>
</evidence>
<evidence type="ECO:0000313" key="2">
    <source>
        <dbReference type="EMBL" id="RKH73144.1"/>
    </source>
</evidence>
<keyword evidence="3" id="KW-1185">Reference proteome</keyword>
<sequence>MVFAVGSGLLGGCGDSDPPKNPVPDAGTIDAGTSDAGTIDAGTSDDGGTQADDGGTQVDAGTDAGSLGEPLPCERTQGICAGARRAVVDGAYEPVCTARSYGASYEATETRCDSLDNDCDGVTDPPSWSQVASLGYPPHAGRVGSLRVTDGVLAVVFDRLARARVIQLDTALTPLGITEVPVEVMDDNLALDSVSTRLLRTAQGPALYYASAGPAHDHTRGHLILLDEQGHHVPREGEPEGGALLFDQPVGDRATAAAVSADGTRVFAAWRNTSQSVSGGRELWGTVTALDGQAVVSPRILMRPLSDDTALYGVDVLGLRDGGFLVLARETLSGQFEGLLRLQRFDGALQAVGAERTFSMDVDPVARLVDLGAAAGDALESPAIVVRAPQGDGRALKVLGNLFGEETSRTLAVTTPGEAPWFGTAVTSRGLQTAWLSVSEDPQGGDSWFRWRGQFWALGHGGNEEVLSPGSDILPLHRYAQWVLLEELPERWMGALVMTSTESPLSHTLQAVRYCAP</sequence>
<feature type="compositionally biased region" description="Low complexity" evidence="1">
    <location>
        <begin position="40"/>
        <end position="57"/>
    </location>
</feature>
<feature type="region of interest" description="Disordered" evidence="1">
    <location>
        <begin position="11"/>
        <end position="70"/>
    </location>
</feature>
<dbReference type="Proteomes" id="UP000267003">
    <property type="component" value="Unassembled WGS sequence"/>
</dbReference>
<evidence type="ECO:0000313" key="3">
    <source>
        <dbReference type="Proteomes" id="UP000267003"/>
    </source>
</evidence>